<proteinExistence type="predicted"/>
<keyword evidence="1" id="KW-0812">Transmembrane</keyword>
<name>A0A164W849_9CRUS</name>
<gene>
    <name evidence="2" type="ORF">APZ42_021925</name>
</gene>
<dbReference type="AlphaFoldDB" id="A0A164W849"/>
<accession>A0A164W849</accession>
<organism evidence="2 3">
    <name type="scientific">Daphnia magna</name>
    <dbReference type="NCBI Taxonomy" id="35525"/>
    <lineage>
        <taxon>Eukaryota</taxon>
        <taxon>Metazoa</taxon>
        <taxon>Ecdysozoa</taxon>
        <taxon>Arthropoda</taxon>
        <taxon>Crustacea</taxon>
        <taxon>Branchiopoda</taxon>
        <taxon>Diplostraca</taxon>
        <taxon>Cladocera</taxon>
        <taxon>Anomopoda</taxon>
        <taxon>Daphniidae</taxon>
        <taxon>Daphnia</taxon>
    </lineage>
</organism>
<keyword evidence="3" id="KW-1185">Reference proteome</keyword>
<evidence type="ECO:0000313" key="2">
    <source>
        <dbReference type="EMBL" id="KZS13038.1"/>
    </source>
</evidence>
<sequence length="124" mass="13635">MTDPTSSTKAATANSSCSLNKWRVIPIVVVFLITLAVLLCVYRLRADSSAPSQITASSSRHSTKAGNTRNRAKELKSIWEEGRTNDRWLVVTDDQDTAFICALADISAELEWRMLVVGNNISCC</sequence>
<evidence type="ECO:0000313" key="3">
    <source>
        <dbReference type="Proteomes" id="UP000076858"/>
    </source>
</evidence>
<dbReference type="OrthoDB" id="6346751at2759"/>
<reference evidence="2 3" key="1">
    <citation type="submission" date="2016-03" db="EMBL/GenBank/DDBJ databases">
        <title>EvidentialGene: Evidence-directed Construction of Genes on Genomes.</title>
        <authorList>
            <person name="Gilbert D.G."/>
            <person name="Choi J.-H."/>
            <person name="Mockaitis K."/>
            <person name="Colbourne J."/>
            <person name="Pfrender M."/>
        </authorList>
    </citation>
    <scope>NUCLEOTIDE SEQUENCE [LARGE SCALE GENOMIC DNA]</scope>
    <source>
        <strain evidence="2 3">Xinb3</strain>
        <tissue evidence="2">Complete organism</tissue>
    </source>
</reference>
<keyword evidence="1" id="KW-0472">Membrane</keyword>
<feature type="non-terminal residue" evidence="2">
    <location>
        <position position="124"/>
    </location>
</feature>
<feature type="transmembrane region" description="Helical" evidence="1">
    <location>
        <begin position="24"/>
        <end position="44"/>
    </location>
</feature>
<comment type="caution">
    <text evidence="2">The sequence shown here is derived from an EMBL/GenBank/DDBJ whole genome shotgun (WGS) entry which is preliminary data.</text>
</comment>
<dbReference type="EMBL" id="LRGB01001305">
    <property type="protein sequence ID" value="KZS13038.1"/>
    <property type="molecule type" value="Genomic_DNA"/>
</dbReference>
<keyword evidence="1" id="KW-1133">Transmembrane helix</keyword>
<dbReference type="Proteomes" id="UP000076858">
    <property type="component" value="Unassembled WGS sequence"/>
</dbReference>
<evidence type="ECO:0000256" key="1">
    <source>
        <dbReference type="SAM" id="Phobius"/>
    </source>
</evidence>
<protein>
    <submittedName>
        <fullName evidence="2">Uncharacterized protein</fullName>
    </submittedName>
</protein>